<feature type="region of interest" description="Disordered" evidence="4">
    <location>
        <begin position="1"/>
        <end position="22"/>
    </location>
</feature>
<feature type="region of interest" description="Disordered" evidence="4">
    <location>
        <begin position="43"/>
        <end position="100"/>
    </location>
</feature>
<keyword evidence="3" id="KW-0378">Hydrolase</keyword>
<evidence type="ECO:0000256" key="3">
    <source>
        <dbReference type="ARBA" id="ARBA00022801"/>
    </source>
</evidence>
<feature type="compositionally biased region" description="Basic and acidic residues" evidence="4">
    <location>
        <begin position="1"/>
        <end position="14"/>
    </location>
</feature>
<accession>A0A093ULD9</accession>
<dbReference type="EMBL" id="JPOX01000071">
    <property type="protein sequence ID" value="KFX41092.1"/>
    <property type="molecule type" value="Genomic_DNA"/>
</dbReference>
<organism evidence="6">
    <name type="scientific">Talaromyces marneffei PM1</name>
    <dbReference type="NCBI Taxonomy" id="1077442"/>
    <lineage>
        <taxon>Eukaryota</taxon>
        <taxon>Fungi</taxon>
        <taxon>Dikarya</taxon>
        <taxon>Ascomycota</taxon>
        <taxon>Pezizomycotina</taxon>
        <taxon>Eurotiomycetes</taxon>
        <taxon>Eurotiomycetidae</taxon>
        <taxon>Eurotiales</taxon>
        <taxon>Trichocomaceae</taxon>
        <taxon>Talaromyces</taxon>
        <taxon>Talaromyces sect. Talaromyces</taxon>
    </lineage>
</organism>
<dbReference type="InterPro" id="IPR038765">
    <property type="entry name" value="Papain-like_cys_pep_sf"/>
</dbReference>
<reference evidence="7" key="1">
    <citation type="journal article" date="2014" name="PLoS Genet.">
        <title>Signature Gene Expression Reveals Novel Clues to the Molecular Mechanisms of Dimorphic Transition in Penicillium marneffei.</title>
        <authorList>
            <person name="Yang E."/>
            <person name="Wang G."/>
            <person name="Cai J."/>
            <person name="Woo P.C."/>
            <person name="Lau S.K."/>
            <person name="Yuen K.-Y."/>
            <person name="Chow W.-N."/>
            <person name="Lin X."/>
        </authorList>
    </citation>
    <scope>NUCLEOTIDE SEQUENCE [LARGE SCALE GENOMIC DNA]</scope>
    <source>
        <strain evidence="7">PM1</strain>
    </source>
</reference>
<dbReference type="HOGENOM" id="CLU_010815_0_0_1"/>
<dbReference type="AlphaFoldDB" id="A0A093ULD9"/>
<proteinExistence type="inferred from homology"/>
<feature type="domain" description="Ubiquitin-like protease family profile" evidence="5">
    <location>
        <begin position="358"/>
        <end position="543"/>
    </location>
</feature>
<dbReference type="GO" id="GO:0006508">
    <property type="term" value="P:proteolysis"/>
    <property type="evidence" value="ECO:0007669"/>
    <property type="project" value="UniProtKB-KW"/>
</dbReference>
<sequence length="596" mass="67347">MLRELAEIQAKPETEDVESVPELCQEEPAVAQAIAAAIRENIPDPFPRLPLNRKRRQDLSYRPSHAVQSVPRKRQCTDEENVVDEPMTPESRILESESPETGDAMIRVDTAGLRPVPKHESKPDIQSTTLAMDKETAAKSNYSIMPINTTMQRTESPSVSEQDPAESVSFLDTVHQIVDIVHLLNKHQTDLPRTVHRRILQSLHTAQKPIMNSTAHQWSDGRMWMEVLERGSATNRRCSVLNMLEYMGASKWYDSQIEHAKRTVYTTENKPVGEKGAATYVLDRITREHSLLSRKAITNQCSRGKRLRELVEKVGLGILISPKIWWNNWSTKAAQIGSVGSTSAVTLSKAVDRLTSQVSTQVFNKRKLDANDTVSINGSAELSIDLFTRLRAGEWLDSWALMAAMHISDRPDYVRFGESIPLDSIGRHGQMRSIKRPFQAWVKRITMFRREAQDTTPLIFYCPVNHNNSHFTLLEVNDSEKAIRHYDSQAPLTARNGTKKTRVAALVEDEFSDLGYTYIEAPTPQQRDGWSCGTRVVWNFRRLANGIEIGSWDTVLSSEDMNMDINKLGDEVKGHFEPKGKSYGEASNVSLYFCTA</sequence>
<gene>
    <name evidence="7" type="ORF">GQ26_0400490</name>
    <name evidence="6" type="ORF">GQ26_0710080</name>
</gene>
<dbReference type="InterPro" id="IPR003653">
    <property type="entry name" value="Peptidase_C48_C"/>
</dbReference>
<dbReference type="Gene3D" id="3.40.395.10">
    <property type="entry name" value="Adenoviral Proteinase, Chain A"/>
    <property type="match status" value="1"/>
</dbReference>
<dbReference type="Pfam" id="PF02902">
    <property type="entry name" value="Peptidase_C48"/>
    <property type="match status" value="1"/>
</dbReference>
<evidence type="ECO:0000313" key="7">
    <source>
        <dbReference type="EMBL" id="KFX42871.1"/>
    </source>
</evidence>
<comment type="caution">
    <text evidence="6">The sequence shown here is derived from an EMBL/GenBank/DDBJ whole genome shotgun (WGS) entry which is preliminary data.</text>
</comment>
<dbReference type="GO" id="GO:0008234">
    <property type="term" value="F:cysteine-type peptidase activity"/>
    <property type="evidence" value="ECO:0007669"/>
    <property type="project" value="InterPro"/>
</dbReference>
<dbReference type="GO" id="GO:0019783">
    <property type="term" value="F:ubiquitin-like protein peptidase activity"/>
    <property type="evidence" value="ECO:0007669"/>
    <property type="project" value="UniProtKB-ARBA"/>
</dbReference>
<comment type="similarity">
    <text evidence="1">Belongs to the peptidase C48 family.</text>
</comment>
<dbReference type="EMBL" id="JPOX01000040">
    <property type="protein sequence ID" value="KFX42871.1"/>
    <property type="molecule type" value="Genomic_DNA"/>
</dbReference>
<evidence type="ECO:0000256" key="1">
    <source>
        <dbReference type="ARBA" id="ARBA00005234"/>
    </source>
</evidence>
<evidence type="ECO:0000256" key="4">
    <source>
        <dbReference type="SAM" id="MobiDB-lite"/>
    </source>
</evidence>
<protein>
    <submittedName>
        <fullName evidence="6">Ubiquitin-like-specific protease 1</fullName>
    </submittedName>
</protein>
<evidence type="ECO:0000313" key="6">
    <source>
        <dbReference type="EMBL" id="KFX41092.1"/>
    </source>
</evidence>
<reference evidence="6" key="2">
    <citation type="journal article" date="2014" name="PLoS Genet.">
        <title>Signature gene expression reveals novel clues to the molecular mechanisms of dimorphic transition in Penicillium marneffei.</title>
        <authorList>
            <person name="Yang E."/>
            <person name="Wang G."/>
            <person name="Cai J."/>
            <person name="Woo P.C."/>
            <person name="Lau S.K."/>
            <person name="Yuen K.-Y."/>
            <person name="Chow W.-N."/>
            <person name="Lin X."/>
        </authorList>
    </citation>
    <scope>NUCLEOTIDE SEQUENCE</scope>
    <source>
        <strain evidence="6">PM1</strain>
    </source>
</reference>
<evidence type="ECO:0000259" key="5">
    <source>
        <dbReference type="PROSITE" id="PS50600"/>
    </source>
</evidence>
<dbReference type="SUPFAM" id="SSF54001">
    <property type="entry name" value="Cysteine proteinases"/>
    <property type="match status" value="1"/>
</dbReference>
<dbReference type="PROSITE" id="PS50600">
    <property type="entry name" value="ULP_PROTEASE"/>
    <property type="match status" value="1"/>
</dbReference>
<keyword evidence="2 6" id="KW-0645">Protease</keyword>
<evidence type="ECO:0000256" key="2">
    <source>
        <dbReference type="ARBA" id="ARBA00022670"/>
    </source>
</evidence>
<name>A0A093ULD9_TALMA</name>